<dbReference type="SUPFAM" id="SSF53067">
    <property type="entry name" value="Actin-like ATPase domain"/>
    <property type="match status" value="2"/>
</dbReference>
<dbReference type="PANTHER" id="PTHR14187">
    <property type="entry name" value="ALPHA KINASE/ELONGATION FACTOR 2 KINASE"/>
    <property type="match status" value="1"/>
</dbReference>
<dbReference type="Gene3D" id="3.30.420.40">
    <property type="match status" value="1"/>
</dbReference>
<dbReference type="CDD" id="cd10229">
    <property type="entry name" value="ASKHA_NBD_HSP70_HSPA12"/>
    <property type="match status" value="1"/>
</dbReference>
<comment type="caution">
    <text evidence="1">The sequence shown here is derived from an EMBL/GenBank/DDBJ whole genome shotgun (WGS) entry which is preliminary data.</text>
</comment>
<dbReference type="EMBL" id="JAPWDV010000001">
    <property type="protein sequence ID" value="KAJ6221667.1"/>
    <property type="molecule type" value="Genomic_DNA"/>
</dbReference>
<evidence type="ECO:0008006" key="3">
    <source>
        <dbReference type="Google" id="ProtNLM"/>
    </source>
</evidence>
<dbReference type="AlphaFoldDB" id="A0A9Q0MBS8"/>
<reference evidence="1" key="1">
    <citation type="submission" date="2022-12" db="EMBL/GenBank/DDBJ databases">
        <title>Genome assemblies of Blomia tropicalis.</title>
        <authorList>
            <person name="Cui Y."/>
        </authorList>
    </citation>
    <scope>NUCLEOTIDE SEQUENCE</scope>
    <source>
        <tissue evidence="1">Adult mites</tissue>
    </source>
</reference>
<protein>
    <recommendedName>
        <fullName evidence="3">Heat shock 70 kDa protein 12A</fullName>
    </recommendedName>
</protein>
<dbReference type="InterPro" id="IPR043129">
    <property type="entry name" value="ATPase_NBD"/>
</dbReference>
<name>A0A9Q0MBS8_BLOTA</name>
<evidence type="ECO:0000313" key="2">
    <source>
        <dbReference type="Proteomes" id="UP001142055"/>
    </source>
</evidence>
<dbReference type="PANTHER" id="PTHR14187:SF5">
    <property type="entry name" value="HEAT SHOCK 70 KDA PROTEIN 12A"/>
    <property type="match status" value="1"/>
</dbReference>
<evidence type="ECO:0000313" key="1">
    <source>
        <dbReference type="EMBL" id="KAJ6221667.1"/>
    </source>
</evidence>
<gene>
    <name evidence="1" type="ORF">RDWZM_000212</name>
</gene>
<accession>A0A9Q0MBS8</accession>
<proteinExistence type="predicted"/>
<sequence length="643" mass="74462">MTNINEFVIFSLVGYPKHSDLNEEVNFGEVFSDNDNHDLPMETFQISDAMIVVAIDVGTTFSGYSFVFTHDKSRVRYMRNSGKDSDSIHKVPTILLIDPNKKFKAFGYEAQNYYNDLTPKERKRWFYFENFKMDLNVQTLNNSIKLISTNGQTLKAKLVFTEVLKHLCLQAMMEISDQLAFQLTKQDIRWVVTVPALWNESAKQFMREAALETGLIIANSLYIALEPEVASLYCRQLDCKMPSPLKAIEQGFKYAVIDAGGGSVDVTFHQIQSNGYMKEIYKSSGLQLGSFEINKSFEQILSKIFGLEIWLSLQRDHPSIYFELMDKFELRKREFCWKKPTKQSYNLTLSFAFMQFINSKKLKIENLFRRKHCPNGLRYDHKLGIIRIGMNLMIQLFDNVIEPMRRHIKRQINQVLEEDRLHFAFIVGGFAQSQLLRQRLKTVLEPETLVVIPPSPHLAVMHGAALYGLDPTIIRSRRAMRTYGIGVLAKMDSLKNIKSTKTQKTIIKNGEQWSCDVFDRFVTINQEVGLFQTITRRYKPVHHDQQFCILHIYSTERESVHFVTEPDVIKCGSIYMELEQLNQPNQTINPAIEKLVYTREIEAQMFFGETQIKVQLVMVTITDMKTGKLVTTEIDFLNSYKTS</sequence>
<dbReference type="Proteomes" id="UP001142055">
    <property type="component" value="Chromosome 1"/>
</dbReference>
<keyword evidence="2" id="KW-1185">Reference proteome</keyword>
<dbReference type="OMA" id="MGRCTSR"/>
<organism evidence="1 2">
    <name type="scientific">Blomia tropicalis</name>
    <name type="common">Mite</name>
    <dbReference type="NCBI Taxonomy" id="40697"/>
    <lineage>
        <taxon>Eukaryota</taxon>
        <taxon>Metazoa</taxon>
        <taxon>Ecdysozoa</taxon>
        <taxon>Arthropoda</taxon>
        <taxon>Chelicerata</taxon>
        <taxon>Arachnida</taxon>
        <taxon>Acari</taxon>
        <taxon>Acariformes</taxon>
        <taxon>Sarcoptiformes</taxon>
        <taxon>Astigmata</taxon>
        <taxon>Glycyphagoidea</taxon>
        <taxon>Echimyopodidae</taxon>
        <taxon>Blomia</taxon>
    </lineage>
</organism>